<keyword evidence="1" id="KW-0812">Transmembrane</keyword>
<dbReference type="EMBL" id="QGKV02000759">
    <property type="protein sequence ID" value="KAF3568166.1"/>
    <property type="molecule type" value="Genomic_DNA"/>
</dbReference>
<name>A0ABQ7D6V0_BRACR</name>
<dbReference type="PANTHER" id="PTHR10540:SF22">
    <property type="entry name" value="JAB1_MPN_MOV34 METALLOENZYME DOMAIN-CONTAINING PROTEIN"/>
    <property type="match status" value="1"/>
</dbReference>
<organism evidence="3 4">
    <name type="scientific">Brassica cretica</name>
    <name type="common">Mustard</name>
    <dbReference type="NCBI Taxonomy" id="69181"/>
    <lineage>
        <taxon>Eukaryota</taxon>
        <taxon>Viridiplantae</taxon>
        <taxon>Streptophyta</taxon>
        <taxon>Embryophyta</taxon>
        <taxon>Tracheophyta</taxon>
        <taxon>Spermatophyta</taxon>
        <taxon>Magnoliopsida</taxon>
        <taxon>eudicotyledons</taxon>
        <taxon>Gunneridae</taxon>
        <taxon>Pentapetalae</taxon>
        <taxon>rosids</taxon>
        <taxon>malvids</taxon>
        <taxon>Brassicales</taxon>
        <taxon>Brassicaceae</taxon>
        <taxon>Brassiceae</taxon>
        <taxon>Brassica</taxon>
    </lineage>
</organism>
<dbReference type="Proteomes" id="UP000266723">
    <property type="component" value="Unassembled WGS sequence"/>
</dbReference>
<gene>
    <name evidence="3" type="ORF">DY000_02013892</name>
</gene>
<evidence type="ECO:0000313" key="4">
    <source>
        <dbReference type="Proteomes" id="UP000266723"/>
    </source>
</evidence>
<accession>A0ABQ7D6V0</accession>
<protein>
    <recommendedName>
        <fullName evidence="2">JAB1/MPN/MOV34 metalloenzyme domain-containing protein</fullName>
    </recommendedName>
</protein>
<comment type="caution">
    <text evidence="3">The sequence shown here is derived from an EMBL/GenBank/DDBJ whole genome shotgun (WGS) entry which is preliminary data.</text>
</comment>
<keyword evidence="4" id="KW-1185">Reference proteome</keyword>
<evidence type="ECO:0000256" key="1">
    <source>
        <dbReference type="SAM" id="Phobius"/>
    </source>
</evidence>
<keyword evidence="1" id="KW-0472">Membrane</keyword>
<feature type="domain" description="JAB1/MPN/MOV34 metalloenzyme" evidence="2">
    <location>
        <begin position="6"/>
        <end position="64"/>
    </location>
</feature>
<reference evidence="3 4" key="1">
    <citation type="journal article" date="2020" name="BMC Genomics">
        <title>Intraspecific diversification of the crop wild relative Brassica cretica Lam. using demographic model selection.</title>
        <authorList>
            <person name="Kioukis A."/>
            <person name="Michalopoulou V.A."/>
            <person name="Briers L."/>
            <person name="Pirintsos S."/>
            <person name="Studholme D.J."/>
            <person name="Pavlidis P."/>
            <person name="Sarris P.F."/>
        </authorList>
    </citation>
    <scope>NUCLEOTIDE SEQUENCE [LARGE SCALE GENOMIC DNA]</scope>
    <source>
        <strain evidence="4">cv. PFS-1207/04</strain>
    </source>
</reference>
<dbReference type="InterPro" id="IPR035979">
    <property type="entry name" value="RBD_domain_sf"/>
</dbReference>
<evidence type="ECO:0000313" key="3">
    <source>
        <dbReference type="EMBL" id="KAF3568166.1"/>
    </source>
</evidence>
<dbReference type="SUPFAM" id="SSF54928">
    <property type="entry name" value="RNA-binding domain, RBD"/>
    <property type="match status" value="1"/>
</dbReference>
<sequence length="282" mass="30700">MTTTQSAMPFEEDGKDPSTWSFDGDHHEYMLNMFKGLNDKEDVVGWYSTCPNLRENDLAVHASIFRRLVSSSSFIIILALFICSYVLNPVVLVTIDVQPHQLGIPTKAYYAVNSSLGSSKEAFVPVSTEIAPPQVEEIGTSKPVFCILVTEMTPGGDNGLVDSIEANYLSLQNRVRISVSGYDTSLDALDLVSYLEKHFQSCGFLENIQVPRHPVTNAITDRCTTVTLSGEGATEKALALNGSDVGGWIVSVTVLPPEISEMASGMSAREYALRYVAGTLSM</sequence>
<feature type="transmembrane region" description="Helical" evidence="1">
    <location>
        <begin position="74"/>
        <end position="95"/>
    </location>
</feature>
<dbReference type="Pfam" id="PF01398">
    <property type="entry name" value="JAB"/>
    <property type="match status" value="1"/>
</dbReference>
<dbReference type="Gene3D" id="3.40.140.10">
    <property type="entry name" value="Cytidine Deaminase, domain 2"/>
    <property type="match status" value="1"/>
</dbReference>
<keyword evidence="1" id="KW-1133">Transmembrane helix</keyword>
<evidence type="ECO:0000259" key="2">
    <source>
        <dbReference type="Pfam" id="PF01398"/>
    </source>
</evidence>
<dbReference type="PANTHER" id="PTHR10540">
    <property type="entry name" value="EUKARYOTIC TRANSLATION INITIATION FACTOR 3 SUBUNIT F-RELATED"/>
    <property type="match status" value="1"/>
</dbReference>
<dbReference type="InterPro" id="IPR000555">
    <property type="entry name" value="JAMM/MPN+_dom"/>
</dbReference>
<proteinExistence type="predicted"/>